<evidence type="ECO:0000313" key="1">
    <source>
        <dbReference type="EnsemblMetazoa" id="OVOC1110.1"/>
    </source>
</evidence>
<name>A0A8R1XPB6_ONCVO</name>
<dbReference type="EnsemblMetazoa" id="OVOC1110.1">
    <property type="protein sequence ID" value="OVOC1110.1"/>
    <property type="gene ID" value="WBGene00237919"/>
</dbReference>
<evidence type="ECO:0000313" key="2">
    <source>
        <dbReference type="Proteomes" id="UP000024404"/>
    </source>
</evidence>
<reference evidence="1" key="2">
    <citation type="submission" date="2022-06" db="UniProtKB">
        <authorList>
            <consortium name="EnsemblMetazoa"/>
        </authorList>
    </citation>
    <scope>IDENTIFICATION</scope>
</reference>
<protein>
    <submittedName>
        <fullName evidence="1">Uncharacterized protein</fullName>
    </submittedName>
</protein>
<organism evidence="1 2">
    <name type="scientific">Onchocerca volvulus</name>
    <dbReference type="NCBI Taxonomy" id="6282"/>
    <lineage>
        <taxon>Eukaryota</taxon>
        <taxon>Metazoa</taxon>
        <taxon>Ecdysozoa</taxon>
        <taxon>Nematoda</taxon>
        <taxon>Chromadorea</taxon>
        <taxon>Rhabditida</taxon>
        <taxon>Spirurina</taxon>
        <taxon>Spiruromorpha</taxon>
        <taxon>Filarioidea</taxon>
        <taxon>Onchocercidae</taxon>
        <taxon>Onchocerca</taxon>
    </lineage>
</organism>
<reference evidence="2" key="1">
    <citation type="submission" date="2013-10" db="EMBL/GenBank/DDBJ databases">
        <title>Genome sequencing of Onchocerca volvulus.</title>
        <authorList>
            <person name="Cotton J."/>
            <person name="Tsai J."/>
            <person name="Stanley E."/>
            <person name="Tracey A."/>
            <person name="Holroyd N."/>
            <person name="Lustigman S."/>
            <person name="Berriman M."/>
        </authorList>
    </citation>
    <scope>NUCLEOTIDE SEQUENCE</scope>
</reference>
<accession>A0A8R1XPB6</accession>
<keyword evidence="2" id="KW-1185">Reference proteome</keyword>
<dbReference type="OMA" id="YPKFGYP"/>
<dbReference type="AlphaFoldDB" id="A0A8R1XPB6"/>
<dbReference type="Gene3D" id="2.60.40.1660">
    <property type="entry name" value="Na, k-atpase alpha subunit"/>
    <property type="match status" value="1"/>
</dbReference>
<sequence length="83" mass="10141">MLKFFRNTSFGYDIGTLCVMLRINKFVHFKEKYTNVTIVQYPKFGYPYCFYPFNKQDGYMQPFIMIQLFNLIPNKRVIFRRIS</sequence>
<proteinExistence type="predicted"/>
<dbReference type="EMBL" id="CMVM020000024">
    <property type="status" value="NOT_ANNOTATED_CDS"/>
    <property type="molecule type" value="Genomic_DNA"/>
</dbReference>
<dbReference type="InterPro" id="IPR038702">
    <property type="entry name" value="Na/K_ATPase_sub_beta_sf"/>
</dbReference>
<dbReference type="Proteomes" id="UP000024404">
    <property type="component" value="Unassembled WGS sequence"/>
</dbReference>